<protein>
    <recommendedName>
        <fullName evidence="4">Protein kinase domain-containing protein</fullName>
    </recommendedName>
</protein>
<feature type="region of interest" description="Disordered" evidence="2">
    <location>
        <begin position="724"/>
        <end position="749"/>
    </location>
</feature>
<dbReference type="AlphaFoldDB" id="A0A8J6CPW5"/>
<gene>
    <name evidence="5" type="ORF">CXB51_021919</name>
</gene>
<keyword evidence="6" id="KW-1185">Reference proteome</keyword>
<dbReference type="PROSITE" id="PS50011">
    <property type="entry name" value="PROTEIN_KINASE_DOM"/>
    <property type="match status" value="1"/>
</dbReference>
<dbReference type="FunFam" id="3.30.200.20:FF:000266">
    <property type="entry name" value="probable serine/threonine-protein kinase RLCKVII"/>
    <property type="match status" value="1"/>
</dbReference>
<name>A0A8J6CPW5_9ROSI</name>
<comment type="caution">
    <text evidence="5">The sequence shown here is derived from an EMBL/GenBank/DDBJ whole genome shotgun (WGS) entry which is preliminary data.</text>
</comment>
<feature type="transmembrane region" description="Helical" evidence="3">
    <location>
        <begin position="29"/>
        <end position="49"/>
    </location>
</feature>
<dbReference type="PROSITE" id="PS00107">
    <property type="entry name" value="PROTEIN_KINASE_ATP"/>
    <property type="match status" value="1"/>
</dbReference>
<dbReference type="GO" id="GO:0005886">
    <property type="term" value="C:plasma membrane"/>
    <property type="evidence" value="ECO:0007669"/>
    <property type="project" value="UniProtKB-ARBA"/>
</dbReference>
<dbReference type="InterPro" id="IPR056712">
    <property type="entry name" value="DUF7810"/>
</dbReference>
<feature type="region of interest" description="Disordered" evidence="2">
    <location>
        <begin position="1"/>
        <end position="20"/>
    </location>
</feature>
<dbReference type="InterPro" id="IPR017441">
    <property type="entry name" value="Protein_kinase_ATP_BS"/>
</dbReference>
<feature type="domain" description="Protein kinase" evidence="4">
    <location>
        <begin position="766"/>
        <end position="1020"/>
    </location>
</feature>
<evidence type="ECO:0000256" key="2">
    <source>
        <dbReference type="SAM" id="MobiDB-lite"/>
    </source>
</evidence>
<evidence type="ECO:0000259" key="4">
    <source>
        <dbReference type="PROSITE" id="PS50011"/>
    </source>
</evidence>
<organism evidence="5 6">
    <name type="scientific">Gossypium anomalum</name>
    <dbReference type="NCBI Taxonomy" id="47600"/>
    <lineage>
        <taxon>Eukaryota</taxon>
        <taxon>Viridiplantae</taxon>
        <taxon>Streptophyta</taxon>
        <taxon>Embryophyta</taxon>
        <taxon>Tracheophyta</taxon>
        <taxon>Spermatophyta</taxon>
        <taxon>Magnoliopsida</taxon>
        <taxon>eudicotyledons</taxon>
        <taxon>Gunneridae</taxon>
        <taxon>Pentapetalae</taxon>
        <taxon>rosids</taxon>
        <taxon>malvids</taxon>
        <taxon>Malvales</taxon>
        <taxon>Malvaceae</taxon>
        <taxon>Malvoideae</taxon>
        <taxon>Gossypium</taxon>
    </lineage>
</organism>
<feature type="region of interest" description="Disordered" evidence="2">
    <location>
        <begin position="1024"/>
        <end position="1043"/>
    </location>
</feature>
<keyword evidence="3" id="KW-1133">Transmembrane helix</keyword>
<dbReference type="Pfam" id="PF25102">
    <property type="entry name" value="DUF7810"/>
    <property type="match status" value="2"/>
</dbReference>
<keyword evidence="1" id="KW-0067">ATP-binding</keyword>
<keyword evidence="3" id="KW-0472">Membrane</keyword>
<dbReference type="OrthoDB" id="1930927at2759"/>
<dbReference type="Proteomes" id="UP000701853">
    <property type="component" value="Chromosome 9"/>
</dbReference>
<accession>A0A8J6CPW5</accession>
<dbReference type="Gene3D" id="1.10.510.10">
    <property type="entry name" value="Transferase(Phosphotransferase) domain 1"/>
    <property type="match status" value="2"/>
</dbReference>
<reference evidence="5 6" key="1">
    <citation type="journal article" date="2021" name="bioRxiv">
        <title>The Gossypium anomalum genome as a resource for cotton improvement and evolutionary analysis of hybrid incompatibility.</title>
        <authorList>
            <person name="Grover C.E."/>
            <person name="Yuan D."/>
            <person name="Arick M.A."/>
            <person name="Miller E.R."/>
            <person name="Hu G."/>
            <person name="Peterson D.G."/>
            <person name="Wendel J.F."/>
            <person name="Udall J.A."/>
        </authorList>
    </citation>
    <scope>NUCLEOTIDE SEQUENCE [LARGE SCALE GENOMIC DNA]</scope>
    <source>
        <strain evidence="5">JFW-Udall</strain>
        <tissue evidence="5">Leaf</tissue>
    </source>
</reference>
<feature type="compositionally biased region" description="Basic residues" evidence="2">
    <location>
        <begin position="11"/>
        <end position="20"/>
    </location>
</feature>
<keyword evidence="1" id="KW-0547">Nucleotide-binding</keyword>
<dbReference type="InterPro" id="IPR011009">
    <property type="entry name" value="Kinase-like_dom_sf"/>
</dbReference>
<dbReference type="EMBL" id="JAHUZN010000009">
    <property type="protein sequence ID" value="KAG8483007.1"/>
    <property type="molecule type" value="Genomic_DNA"/>
</dbReference>
<dbReference type="GO" id="GO:0005524">
    <property type="term" value="F:ATP binding"/>
    <property type="evidence" value="ECO:0007669"/>
    <property type="project" value="UniProtKB-UniRule"/>
</dbReference>
<dbReference type="Pfam" id="PF07714">
    <property type="entry name" value="PK_Tyr_Ser-Thr"/>
    <property type="match status" value="1"/>
</dbReference>
<dbReference type="Pfam" id="PF00069">
    <property type="entry name" value="Pkinase"/>
    <property type="match status" value="1"/>
</dbReference>
<dbReference type="InterPro" id="IPR000719">
    <property type="entry name" value="Prot_kinase_dom"/>
</dbReference>
<dbReference type="SUPFAM" id="SSF56112">
    <property type="entry name" value="Protein kinase-like (PK-like)"/>
    <property type="match status" value="1"/>
</dbReference>
<evidence type="ECO:0000313" key="6">
    <source>
        <dbReference type="Proteomes" id="UP000701853"/>
    </source>
</evidence>
<dbReference type="GO" id="GO:0004672">
    <property type="term" value="F:protein kinase activity"/>
    <property type="evidence" value="ECO:0007669"/>
    <property type="project" value="InterPro"/>
</dbReference>
<proteinExistence type="predicted"/>
<evidence type="ECO:0000256" key="3">
    <source>
        <dbReference type="SAM" id="Phobius"/>
    </source>
</evidence>
<dbReference type="InterPro" id="IPR001245">
    <property type="entry name" value="Ser-Thr/Tyr_kinase_cat_dom"/>
</dbReference>
<evidence type="ECO:0000313" key="5">
    <source>
        <dbReference type="EMBL" id="KAG8483007.1"/>
    </source>
</evidence>
<feature type="compositionally biased region" description="Polar residues" evidence="2">
    <location>
        <begin position="1"/>
        <end position="10"/>
    </location>
</feature>
<sequence>MLHTTLQSPKTKSKRSSKMRYGISRRKRALLRCLFVLFAAFIFITRLMLTLRSLDAPPTTTTTTSNGAMLDLPAQLELLDLKRVAFLSSAETPIQAGPKTKNCATVEEMGKVFRGRILKDSLRVRKLIQTHFSINGAPRIRELPPEQFCRHGFVIGKASEAGFGNEMYKLLTAAALSIMLNRSLIIGQTRHIIDVFYGVLDQACLLLYVLMLFLCSFMGKYPFGDYILYSNLTFTLREVKHLWRQNGCLKKYGRHLVMRIDDFEKPTKTNALCGNWRKYQGTTDAVAAQFFLKNVHPDMRNAASELFGKPESLQSRPNVFGELMRILISPSRDVEEAVNWVIGNGGRDPDITLHMRMLMNRSVRAAQAALNCLKRAIRNLQQGSRPRVVVISDTPSFIKGITPNISEVAEVLHFDYERFRGKVSDGIKSLPSLEFRVKDWGPAPRWVAFVDFFLASRAKHAVVSGAHRRIGTTYAQLIAALAAADSIGNAAPCVLQLIRMLCYLIVGLILSGENSTTSRFSFLSSFQGNLLAEGLKLQVGWGHVWNRFAGPLSCRGQSNQCAFTPLLPPAWWDGQWQSLIPRDIHRLEQYGIRLSGFGTIDENQIHAFCSSRKNIVKTLSYVVISVLFVDACFREINAEGQNADQSFKTVHYQLKVFQISKLFPQVIKRETERGKNKVKGFRLIDLQEMGFCPCFGWTKGKKLKGDDKKELGRKCKPQLCSGVGSVGSKSIAGLRKESSATTDEPNDDKRAHTFNYQQLANATQNFRKESLIGQGGFGAVYKGQLESTGQVVAVKQLDKTGLQGEKEFLVEVLMLSLLRHPNLVNLIGYCAEGDQRLLVYEYMQLGSLEDHLHYLRPDQKPLDWNTRMTIAAGEGFNPKLSDFGLAKFGPSGDKSHVSTRIMGTHGYCAPEYLTSGKLTMKSDIFSFGVVLLELITGRKALDDSRAREERFLVDWARPMLKDGMNILNLADPLLRGHFSKSTMKKALEVAFLCIQENANCRPSIGDIVLALDYLTSHPYSAHEAKRVSVKGPENNESPRETTRMLDRDFNRERAVAEAKMWGESWREKRLQSVENGSDGSNSNNNEFSICFDNVAPPV</sequence>
<keyword evidence="3" id="KW-0812">Transmembrane</keyword>
<evidence type="ECO:0000256" key="1">
    <source>
        <dbReference type="PROSITE-ProRule" id="PRU10141"/>
    </source>
</evidence>
<feature type="binding site" evidence="1">
    <location>
        <position position="795"/>
    </location>
    <ligand>
        <name>ATP</name>
        <dbReference type="ChEBI" id="CHEBI:30616"/>
    </ligand>
</feature>
<dbReference type="PANTHER" id="PTHR35736:SF1">
    <property type="entry name" value="EXPRESSED PROTEIN"/>
    <property type="match status" value="1"/>
</dbReference>
<dbReference type="PANTHER" id="PTHR35736">
    <property type="entry name" value="EXPRESSED PROTEIN"/>
    <property type="match status" value="1"/>
</dbReference>